<dbReference type="SUPFAM" id="SSF48403">
    <property type="entry name" value="Ankyrin repeat"/>
    <property type="match status" value="1"/>
</dbReference>
<protein>
    <recommendedName>
        <fullName evidence="3">Ankyrin repeat protein</fullName>
    </recommendedName>
</protein>
<dbReference type="Gene3D" id="1.25.40.20">
    <property type="entry name" value="Ankyrin repeat-containing domain"/>
    <property type="match status" value="1"/>
</dbReference>
<evidence type="ECO:0008006" key="3">
    <source>
        <dbReference type="Google" id="ProtNLM"/>
    </source>
</evidence>
<evidence type="ECO:0000313" key="2">
    <source>
        <dbReference type="Proteomes" id="UP000770015"/>
    </source>
</evidence>
<dbReference type="Proteomes" id="UP000770015">
    <property type="component" value="Unassembled WGS sequence"/>
</dbReference>
<dbReference type="EMBL" id="JAGSXJ010000045">
    <property type="protein sequence ID" value="KAH6662638.1"/>
    <property type="molecule type" value="Genomic_DNA"/>
</dbReference>
<sequence length="412" mass="46521">MKKLQQEYDDPAHELCYARAAGQTCLGKINQNEYFDNVLLHLLAEEDGGVRHALDGPPGDLPVNVREDLTPLAVIDPIAAAIKALTWTDDFKPLRRPEWRMLQGFTPMTNAVTDAAQYDQYVQDYNMDLSALSPEAGDILAVMAYARRFIDIFDYLLQRLPAPKRSTWDWLEPVIVHSRIEYWFNNKPESVETEARFWTLLLSKGWVHCDLDKDMHWQLMRLTPQAIFNPMEGITGYESPHADPYHAALAAKGFLPGLLNVGRFLLECPSLQCAKAYFSHFKPVDIAAAKDFDPSQTGIVLVGLVSWKPFDKTKPALTEDLRAEYIKLILEVPGTRIDEASRWCGWPRHDAARQDDWNALQVAAWLGDLAVGKLLVSLGADKKVFGEETKSAVEIARSRGHDAFAEWIEAVE</sequence>
<dbReference type="AlphaFoldDB" id="A0A9P8V120"/>
<name>A0A9P8V120_9PEZI</name>
<dbReference type="InterPro" id="IPR036770">
    <property type="entry name" value="Ankyrin_rpt-contain_sf"/>
</dbReference>
<dbReference type="OrthoDB" id="194358at2759"/>
<gene>
    <name evidence="1" type="ORF">F5X68DRAFT_144825</name>
</gene>
<comment type="caution">
    <text evidence="1">The sequence shown here is derived from an EMBL/GenBank/DDBJ whole genome shotgun (WGS) entry which is preliminary data.</text>
</comment>
<evidence type="ECO:0000313" key="1">
    <source>
        <dbReference type="EMBL" id="KAH6662638.1"/>
    </source>
</evidence>
<organism evidence="1 2">
    <name type="scientific">Plectosphaerella plurivora</name>
    <dbReference type="NCBI Taxonomy" id="936078"/>
    <lineage>
        <taxon>Eukaryota</taxon>
        <taxon>Fungi</taxon>
        <taxon>Dikarya</taxon>
        <taxon>Ascomycota</taxon>
        <taxon>Pezizomycotina</taxon>
        <taxon>Sordariomycetes</taxon>
        <taxon>Hypocreomycetidae</taxon>
        <taxon>Glomerellales</taxon>
        <taxon>Plectosphaerellaceae</taxon>
        <taxon>Plectosphaerella</taxon>
    </lineage>
</organism>
<reference evidence="1" key="1">
    <citation type="journal article" date="2021" name="Nat. Commun.">
        <title>Genetic determinants of endophytism in the Arabidopsis root mycobiome.</title>
        <authorList>
            <person name="Mesny F."/>
            <person name="Miyauchi S."/>
            <person name="Thiergart T."/>
            <person name="Pickel B."/>
            <person name="Atanasova L."/>
            <person name="Karlsson M."/>
            <person name="Huettel B."/>
            <person name="Barry K.W."/>
            <person name="Haridas S."/>
            <person name="Chen C."/>
            <person name="Bauer D."/>
            <person name="Andreopoulos W."/>
            <person name="Pangilinan J."/>
            <person name="LaButti K."/>
            <person name="Riley R."/>
            <person name="Lipzen A."/>
            <person name="Clum A."/>
            <person name="Drula E."/>
            <person name="Henrissat B."/>
            <person name="Kohler A."/>
            <person name="Grigoriev I.V."/>
            <person name="Martin F.M."/>
            <person name="Hacquard S."/>
        </authorList>
    </citation>
    <scope>NUCLEOTIDE SEQUENCE</scope>
    <source>
        <strain evidence="1">MPI-SDFR-AT-0117</strain>
    </source>
</reference>
<accession>A0A9P8V120</accession>
<keyword evidence="2" id="KW-1185">Reference proteome</keyword>
<proteinExistence type="predicted"/>